<organism evidence="6 7">
    <name type="scientific">Arsenicicoccus piscis</name>
    <dbReference type="NCBI Taxonomy" id="673954"/>
    <lineage>
        <taxon>Bacteria</taxon>
        <taxon>Bacillati</taxon>
        <taxon>Actinomycetota</taxon>
        <taxon>Actinomycetes</taxon>
        <taxon>Micrococcales</taxon>
        <taxon>Intrasporangiaceae</taxon>
        <taxon>Arsenicicoccus</taxon>
    </lineage>
</organism>
<keyword evidence="7" id="KW-1185">Reference proteome</keyword>
<feature type="compositionally biased region" description="Basic and acidic residues" evidence="4">
    <location>
        <begin position="212"/>
        <end position="222"/>
    </location>
</feature>
<evidence type="ECO:0000256" key="1">
    <source>
        <dbReference type="ARBA" id="ARBA00022630"/>
    </source>
</evidence>
<gene>
    <name evidence="6" type="ORF">GCM10025862_02840</name>
</gene>
<dbReference type="InterPro" id="IPR016170">
    <property type="entry name" value="Cytok_DH_C_sf"/>
</dbReference>
<dbReference type="Gene3D" id="3.30.43.10">
    <property type="entry name" value="Uridine Diphospho-n-acetylenolpyruvylglucosamine Reductase, domain 2"/>
    <property type="match status" value="1"/>
</dbReference>
<keyword evidence="3" id="KW-0560">Oxidoreductase</keyword>
<dbReference type="InterPro" id="IPR015213">
    <property type="entry name" value="Cholesterol_OX_subst-bd"/>
</dbReference>
<evidence type="ECO:0000313" key="6">
    <source>
        <dbReference type="EMBL" id="GMA18263.1"/>
    </source>
</evidence>
<evidence type="ECO:0000256" key="4">
    <source>
        <dbReference type="SAM" id="MobiDB-lite"/>
    </source>
</evidence>
<dbReference type="Proteomes" id="UP001157109">
    <property type="component" value="Unassembled WGS sequence"/>
</dbReference>
<evidence type="ECO:0000259" key="5">
    <source>
        <dbReference type="Pfam" id="PF09129"/>
    </source>
</evidence>
<evidence type="ECO:0000256" key="2">
    <source>
        <dbReference type="ARBA" id="ARBA00022827"/>
    </source>
</evidence>
<dbReference type="InterPro" id="IPR016167">
    <property type="entry name" value="FAD-bd_PCMH_sub1"/>
</dbReference>
<keyword evidence="1" id="KW-0285">Flavoprotein</keyword>
<sequence>MLAAGAAGSVAALTGWSVVGRATPAEAAALAPTLLPPPGLPAGLVPYLTVYRNWSGAITTDALWAVTPLGTDAIVALANWAHANGWTIRPRGFSHNWSPLTVTGGEDGSSRVLLVDTTTGLLGTQVDRAARTVSVGAGDRRAAARRGDLRLAIQPRRRPRRRRVGRGARGVRAADLPAHRPPDRCAARAPRARLRHPGAAVHHRPAEAALPQRHDDPRERAAGRAGVGRSHGRTVASFLDQSGRMEIILFPFTKTPWLKVWTVPPWPPLGSRPTVLPYNYAFADLLPKPITDLVEGIQRGNVSLAPTFGATQLSIVQGGLLSSLTSDLWGSAKDLLLYVRPTTLRVTANGYAVLYRRADVQGVLHEIYTTYTTLVDRYAAGGRYPMNGPLELRVTGLDQPGDVAIPGAVEPLLSAVRRRPDRPDLDTAIWIDVLTLPGTPAAEEFYTELEQWLFGRAGAGDIDVRVEWSKGWAYTPTAGWADRETITGTIPRSLTTGQPAGADFASARATLAALDPHRIYRSPLLDLLLP</sequence>
<dbReference type="InterPro" id="IPR016164">
    <property type="entry name" value="FAD-linked_Oxase-like_C"/>
</dbReference>
<dbReference type="SUPFAM" id="SSF55103">
    <property type="entry name" value="FAD-linked oxidases, C-terminal domain"/>
    <property type="match status" value="1"/>
</dbReference>
<dbReference type="InterPro" id="IPR016171">
    <property type="entry name" value="Vanillyl_alc_oxidase_C-sub2"/>
</dbReference>
<proteinExistence type="predicted"/>
<feature type="region of interest" description="Disordered" evidence="4">
    <location>
        <begin position="146"/>
        <end position="184"/>
    </location>
</feature>
<dbReference type="Gene3D" id="3.40.462.10">
    <property type="entry name" value="FAD-linked oxidases, C-terminal domain"/>
    <property type="match status" value="1"/>
</dbReference>
<feature type="region of interest" description="Disordered" evidence="4">
    <location>
        <begin position="196"/>
        <end position="229"/>
    </location>
</feature>
<keyword evidence="2" id="KW-0274">FAD</keyword>
<protein>
    <recommendedName>
        <fullName evidence="5">Cholesterol oxidase substrate-binding domain-containing protein</fullName>
    </recommendedName>
</protein>
<feature type="compositionally biased region" description="Basic residues" evidence="4">
    <location>
        <begin position="155"/>
        <end position="166"/>
    </location>
</feature>
<dbReference type="SUPFAM" id="SSF56176">
    <property type="entry name" value="FAD-binding/transporter-associated domain-like"/>
    <property type="match status" value="1"/>
</dbReference>
<name>A0ABQ6HKT6_9MICO</name>
<evidence type="ECO:0000313" key="7">
    <source>
        <dbReference type="Proteomes" id="UP001157109"/>
    </source>
</evidence>
<feature type="domain" description="Cholesterol oxidase substrate-binding" evidence="5">
    <location>
        <begin position="229"/>
        <end position="530"/>
    </location>
</feature>
<evidence type="ECO:0000256" key="3">
    <source>
        <dbReference type="ARBA" id="ARBA00023002"/>
    </source>
</evidence>
<accession>A0ABQ6HKT6</accession>
<dbReference type="Gene3D" id="1.10.45.10">
    <property type="entry name" value="Vanillyl-alcohol Oxidase, Chain A, domain 4"/>
    <property type="match status" value="1"/>
</dbReference>
<dbReference type="Pfam" id="PF09129">
    <property type="entry name" value="Chol_subst-bind"/>
    <property type="match status" value="1"/>
</dbReference>
<dbReference type="EMBL" id="BSUJ01000001">
    <property type="protein sequence ID" value="GMA18263.1"/>
    <property type="molecule type" value="Genomic_DNA"/>
</dbReference>
<dbReference type="InterPro" id="IPR036318">
    <property type="entry name" value="FAD-bd_PCMH-like_sf"/>
</dbReference>
<reference evidence="7" key="1">
    <citation type="journal article" date="2019" name="Int. J. Syst. Evol. Microbiol.">
        <title>The Global Catalogue of Microorganisms (GCM) 10K type strain sequencing project: providing services to taxonomists for standard genome sequencing and annotation.</title>
        <authorList>
            <consortium name="The Broad Institute Genomics Platform"/>
            <consortium name="The Broad Institute Genome Sequencing Center for Infectious Disease"/>
            <person name="Wu L."/>
            <person name="Ma J."/>
        </authorList>
    </citation>
    <scope>NUCLEOTIDE SEQUENCE [LARGE SCALE GENOMIC DNA]</scope>
    <source>
        <strain evidence="7">NBRC 105830</strain>
    </source>
</reference>
<comment type="caution">
    <text evidence="6">The sequence shown here is derived from an EMBL/GenBank/DDBJ whole genome shotgun (WGS) entry which is preliminary data.</text>
</comment>